<dbReference type="InterPro" id="IPR036383">
    <property type="entry name" value="TSP1_rpt_sf"/>
</dbReference>
<dbReference type="Pfam" id="PF08686">
    <property type="entry name" value="PLAC"/>
    <property type="match status" value="1"/>
</dbReference>
<dbReference type="PANTHER" id="PTHR13723">
    <property type="entry name" value="ADAMTS A DISINTEGRIN AND METALLOPROTEASE WITH THROMBOSPONDIN MOTIFS PROTEASE"/>
    <property type="match status" value="1"/>
</dbReference>
<accession>A0A3Q4GST8</accession>
<evidence type="ECO:0000256" key="4">
    <source>
        <dbReference type="ARBA" id="ARBA00022737"/>
    </source>
</evidence>
<protein>
    <recommendedName>
        <fullName evidence="5">PLAC domain-containing protein</fullName>
    </recommendedName>
</protein>
<reference evidence="6" key="2">
    <citation type="submission" date="2025-09" db="UniProtKB">
        <authorList>
            <consortium name="Ensembl"/>
        </authorList>
    </citation>
    <scope>IDENTIFICATION</scope>
</reference>
<dbReference type="InterPro" id="IPR000884">
    <property type="entry name" value="TSP1_rpt"/>
</dbReference>
<evidence type="ECO:0000313" key="7">
    <source>
        <dbReference type="Proteomes" id="UP000261580"/>
    </source>
</evidence>
<dbReference type="Bgee" id="ENSNBRG00000007902">
    <property type="expression patterns" value="Expressed in skeletal muscle tissue and 4 other cell types or tissues"/>
</dbReference>
<dbReference type="GO" id="GO:0031012">
    <property type="term" value="C:extracellular matrix"/>
    <property type="evidence" value="ECO:0007669"/>
    <property type="project" value="TreeGrafter"/>
</dbReference>
<dbReference type="InterPro" id="IPR010909">
    <property type="entry name" value="PLAC"/>
</dbReference>
<dbReference type="Gene3D" id="2.20.100.10">
    <property type="entry name" value="Thrombospondin type-1 (TSP1) repeat"/>
    <property type="match status" value="3"/>
</dbReference>
<evidence type="ECO:0000256" key="2">
    <source>
        <dbReference type="ARBA" id="ARBA00022525"/>
    </source>
</evidence>
<dbReference type="PANTHER" id="PTHR13723:SF313">
    <property type="entry name" value="PEPTIDASE M12B DOMAIN-CONTAINING PROTEIN"/>
    <property type="match status" value="1"/>
</dbReference>
<keyword evidence="3" id="KW-0732">Signal</keyword>
<name>A0A3Q4GST8_NEOBR</name>
<dbReference type="AlphaFoldDB" id="A0A3Q4GST8"/>
<comment type="subcellular location">
    <subcellularLocation>
        <location evidence="1">Secreted</location>
    </subcellularLocation>
</comment>
<dbReference type="GeneTree" id="ENSGT00940000159642"/>
<dbReference type="Ensembl" id="ENSNBRT00000010455.1">
    <property type="protein sequence ID" value="ENSNBRP00000010168.1"/>
    <property type="gene ID" value="ENSNBRG00000007902.1"/>
</dbReference>
<sequence>NYSVCKKASMTLLCSLTAGVQEAVVICLNKQTREAADQSLCVSSRRPPRLLQDCKTQPCPPRWETGEWSSCSATCGVGLMIRTVVCTHRPSRDSNHTLVLRDEDCQNPKPSPLQACNRFDCPPMWDTHDWGQVKDIIYKVYHCKCLTIGNQAHVTDLISACFCTQCSQSCGGGVQRRQVLCKQRLADGSILELPDTFCPTKSPTSQQPCGEKECPPEWRVDAWSPCSATCGGGAQTRIVRCMKGPEGRSEEVESPNCLGAGRKPSDARPCNLLPCARWATTSWGPVSQDIIVHKLPTATTAHSKTYPLYIPAGGICRDSTRYCEKVRQLELCLLPHFKSRCCFSCRNT</sequence>
<feature type="domain" description="PLAC" evidence="5">
    <location>
        <begin position="312"/>
        <end position="348"/>
    </location>
</feature>
<evidence type="ECO:0000256" key="3">
    <source>
        <dbReference type="ARBA" id="ARBA00022729"/>
    </source>
</evidence>
<dbReference type="FunFam" id="2.20.100.10:FF:000005">
    <property type="entry name" value="ADAM metallopeptidase with thrombospondin type 1 motif 9"/>
    <property type="match status" value="1"/>
</dbReference>
<organism evidence="6 7">
    <name type="scientific">Neolamprologus brichardi</name>
    <name type="common">Fairy cichlid</name>
    <name type="synonym">Lamprologus brichardi</name>
    <dbReference type="NCBI Taxonomy" id="32507"/>
    <lineage>
        <taxon>Eukaryota</taxon>
        <taxon>Metazoa</taxon>
        <taxon>Chordata</taxon>
        <taxon>Craniata</taxon>
        <taxon>Vertebrata</taxon>
        <taxon>Euteleostomi</taxon>
        <taxon>Actinopterygii</taxon>
        <taxon>Neopterygii</taxon>
        <taxon>Teleostei</taxon>
        <taxon>Neoteleostei</taxon>
        <taxon>Acanthomorphata</taxon>
        <taxon>Ovalentaria</taxon>
        <taxon>Cichlomorphae</taxon>
        <taxon>Cichliformes</taxon>
        <taxon>Cichlidae</taxon>
        <taxon>African cichlids</taxon>
        <taxon>Pseudocrenilabrinae</taxon>
        <taxon>Lamprologini</taxon>
        <taxon>Neolamprologus</taxon>
    </lineage>
</organism>
<dbReference type="Proteomes" id="UP000261580">
    <property type="component" value="Unassembled WGS sequence"/>
</dbReference>
<dbReference type="Pfam" id="PF19030">
    <property type="entry name" value="TSP1_ADAMTS"/>
    <property type="match status" value="3"/>
</dbReference>
<evidence type="ECO:0000313" key="6">
    <source>
        <dbReference type="Ensembl" id="ENSNBRP00000010168.1"/>
    </source>
</evidence>
<keyword evidence="7" id="KW-1185">Reference proteome</keyword>
<dbReference type="InterPro" id="IPR050439">
    <property type="entry name" value="ADAMTS_ADAMTS-like"/>
</dbReference>
<proteinExistence type="predicted"/>
<reference evidence="6" key="1">
    <citation type="submission" date="2025-08" db="UniProtKB">
        <authorList>
            <consortium name="Ensembl"/>
        </authorList>
    </citation>
    <scope>IDENTIFICATION</scope>
</reference>
<dbReference type="SUPFAM" id="SSF82895">
    <property type="entry name" value="TSP-1 type 1 repeat"/>
    <property type="match status" value="3"/>
</dbReference>
<evidence type="ECO:0000259" key="5">
    <source>
        <dbReference type="PROSITE" id="PS50900"/>
    </source>
</evidence>
<dbReference type="STRING" id="32507.ENSNBRP00000010168"/>
<dbReference type="PROSITE" id="PS50092">
    <property type="entry name" value="TSP1"/>
    <property type="match status" value="3"/>
</dbReference>
<dbReference type="GO" id="GO:0005576">
    <property type="term" value="C:extracellular region"/>
    <property type="evidence" value="ECO:0007669"/>
    <property type="project" value="UniProtKB-SubCell"/>
</dbReference>
<dbReference type="OMA" id="STGTHEC"/>
<evidence type="ECO:0000256" key="1">
    <source>
        <dbReference type="ARBA" id="ARBA00004613"/>
    </source>
</evidence>
<keyword evidence="2" id="KW-0964">Secreted</keyword>
<dbReference type="SMART" id="SM00209">
    <property type="entry name" value="TSP1"/>
    <property type="match status" value="3"/>
</dbReference>
<keyword evidence="4" id="KW-0677">Repeat</keyword>
<dbReference type="PROSITE" id="PS50900">
    <property type="entry name" value="PLAC"/>
    <property type="match status" value="1"/>
</dbReference>